<name>A0A381QDM4_9ZZZZ</name>
<dbReference type="EMBL" id="UINC01001316">
    <property type="protein sequence ID" value="SUZ77425.1"/>
    <property type="molecule type" value="Genomic_DNA"/>
</dbReference>
<evidence type="ECO:0000313" key="1">
    <source>
        <dbReference type="EMBL" id="SUZ77425.1"/>
    </source>
</evidence>
<reference evidence="1" key="1">
    <citation type="submission" date="2018-05" db="EMBL/GenBank/DDBJ databases">
        <authorList>
            <person name="Lanie J.A."/>
            <person name="Ng W.-L."/>
            <person name="Kazmierczak K.M."/>
            <person name="Andrzejewski T.M."/>
            <person name="Davidsen T.M."/>
            <person name="Wayne K.J."/>
            <person name="Tettelin H."/>
            <person name="Glass J.I."/>
            <person name="Rusch D."/>
            <person name="Podicherti R."/>
            <person name="Tsui H.-C.T."/>
            <person name="Winkler M.E."/>
        </authorList>
    </citation>
    <scope>NUCLEOTIDE SEQUENCE</scope>
</reference>
<dbReference type="AlphaFoldDB" id="A0A381QDM4"/>
<sequence>MLMAFLPMMYKLVVGLIGVGFVVNRFLTRIIGWVDTGSRVKAMVDDLNEKNENEIIIEDSE</sequence>
<gene>
    <name evidence="1" type="ORF">METZ01_LOCUS30279</name>
</gene>
<protein>
    <submittedName>
        <fullName evidence="1">Uncharacterized protein</fullName>
    </submittedName>
</protein>
<organism evidence="1">
    <name type="scientific">marine metagenome</name>
    <dbReference type="NCBI Taxonomy" id="408172"/>
    <lineage>
        <taxon>unclassified sequences</taxon>
        <taxon>metagenomes</taxon>
        <taxon>ecological metagenomes</taxon>
    </lineage>
</organism>
<proteinExistence type="predicted"/>
<accession>A0A381QDM4</accession>